<dbReference type="SUPFAM" id="SSF101738">
    <property type="entry name" value="SspB-like"/>
    <property type="match status" value="1"/>
</dbReference>
<dbReference type="PANTHER" id="PTHR37486:SF1">
    <property type="entry name" value="STRINGENT STARVATION PROTEIN B"/>
    <property type="match status" value="1"/>
</dbReference>
<evidence type="ECO:0000313" key="2">
    <source>
        <dbReference type="EMBL" id="MFC4160078.1"/>
    </source>
</evidence>
<keyword evidence="2" id="KW-0645">Protease</keyword>
<dbReference type="EMBL" id="JBHSBU010000001">
    <property type="protein sequence ID" value="MFC4160078.1"/>
    <property type="molecule type" value="Genomic_DNA"/>
</dbReference>
<keyword evidence="2" id="KW-0378">Hydrolase</keyword>
<reference evidence="3" key="1">
    <citation type="journal article" date="2019" name="Int. J. Syst. Evol. Microbiol.">
        <title>The Global Catalogue of Microorganisms (GCM) 10K type strain sequencing project: providing services to taxonomists for standard genome sequencing and annotation.</title>
        <authorList>
            <consortium name="The Broad Institute Genomics Platform"/>
            <consortium name="The Broad Institute Genome Sequencing Center for Infectious Disease"/>
            <person name="Wu L."/>
            <person name="Ma J."/>
        </authorList>
    </citation>
    <scope>NUCLEOTIDE SEQUENCE [LARGE SCALE GENOMIC DNA]</scope>
    <source>
        <strain evidence="3">LMG 29894</strain>
    </source>
</reference>
<sequence>MSTVPIKPYLMRAIHEWCSDQGFTPYLVVAVKGKMQVPMEFVKNGEIVLNISYNATRNLHLGDDYVRFSARFNGVSRDIIVPVGAVVSLFARESGEGMAWEPEPGDGMVEEAKVSPLRAVATDEPETLPTPAAEPVAPPPEDEPPPTGGRPRLRVVK</sequence>
<dbReference type="Pfam" id="PF04386">
    <property type="entry name" value="SspB"/>
    <property type="match status" value="1"/>
</dbReference>
<proteinExistence type="predicted"/>
<comment type="caution">
    <text evidence="2">The sequence shown here is derived from an EMBL/GenBank/DDBJ whole genome shotgun (WGS) entry which is preliminary data.</text>
</comment>
<evidence type="ECO:0000313" key="3">
    <source>
        <dbReference type="Proteomes" id="UP001595791"/>
    </source>
</evidence>
<name>A0ABV8MPF3_9NEIS</name>
<dbReference type="InterPro" id="IPR036760">
    <property type="entry name" value="SspB-like_sf"/>
</dbReference>
<dbReference type="PIRSF" id="PIRSF005276">
    <property type="entry name" value="SspB"/>
    <property type="match status" value="1"/>
</dbReference>
<dbReference type="InterPro" id="IPR007481">
    <property type="entry name" value="SspB"/>
</dbReference>
<dbReference type="NCBIfam" id="NF008769">
    <property type="entry name" value="PRK11798.2-5"/>
    <property type="match status" value="1"/>
</dbReference>
<dbReference type="RefSeq" id="WP_378164518.1">
    <property type="nucleotide sequence ID" value="NZ_JBHSBU010000001.1"/>
</dbReference>
<keyword evidence="3" id="KW-1185">Reference proteome</keyword>
<organism evidence="2 3">
    <name type="scientific">Chitinimonas lacunae</name>
    <dbReference type="NCBI Taxonomy" id="1963018"/>
    <lineage>
        <taxon>Bacteria</taxon>
        <taxon>Pseudomonadati</taxon>
        <taxon>Pseudomonadota</taxon>
        <taxon>Betaproteobacteria</taxon>
        <taxon>Neisseriales</taxon>
        <taxon>Chitinibacteraceae</taxon>
        <taxon>Chitinimonas</taxon>
    </lineage>
</organism>
<dbReference type="Proteomes" id="UP001595791">
    <property type="component" value="Unassembled WGS sequence"/>
</dbReference>
<evidence type="ECO:0000256" key="1">
    <source>
        <dbReference type="SAM" id="MobiDB-lite"/>
    </source>
</evidence>
<dbReference type="Gene3D" id="2.30.30.220">
    <property type="entry name" value="SspB-like"/>
    <property type="match status" value="1"/>
</dbReference>
<dbReference type="GO" id="GO:0006508">
    <property type="term" value="P:proteolysis"/>
    <property type="evidence" value="ECO:0007669"/>
    <property type="project" value="UniProtKB-KW"/>
</dbReference>
<accession>A0ABV8MPF3</accession>
<dbReference type="GO" id="GO:0008233">
    <property type="term" value="F:peptidase activity"/>
    <property type="evidence" value="ECO:0007669"/>
    <property type="project" value="UniProtKB-KW"/>
</dbReference>
<gene>
    <name evidence="2" type="ORF">ACFOW7_12035</name>
</gene>
<dbReference type="PANTHER" id="PTHR37486">
    <property type="entry name" value="STRINGENT STARVATION PROTEIN B"/>
    <property type="match status" value="1"/>
</dbReference>
<feature type="region of interest" description="Disordered" evidence="1">
    <location>
        <begin position="116"/>
        <end position="157"/>
    </location>
</feature>
<protein>
    <submittedName>
        <fullName evidence="2">ClpXP protease specificity-enhancing factor</fullName>
    </submittedName>
</protein>